<sequence length="34" mass="3951">MAVMIRHYLPQGLLRLLSFPSRSDFSLQCSTWVP</sequence>
<comment type="caution">
    <text evidence="1">The sequence shown here is derived from an EMBL/GenBank/DDBJ whole genome shotgun (WGS) entry which is preliminary data.</text>
</comment>
<organism evidence="1 2">
    <name type="scientific">Senna tora</name>
    <dbReference type="NCBI Taxonomy" id="362788"/>
    <lineage>
        <taxon>Eukaryota</taxon>
        <taxon>Viridiplantae</taxon>
        <taxon>Streptophyta</taxon>
        <taxon>Embryophyta</taxon>
        <taxon>Tracheophyta</taxon>
        <taxon>Spermatophyta</taxon>
        <taxon>Magnoliopsida</taxon>
        <taxon>eudicotyledons</taxon>
        <taxon>Gunneridae</taxon>
        <taxon>Pentapetalae</taxon>
        <taxon>rosids</taxon>
        <taxon>fabids</taxon>
        <taxon>Fabales</taxon>
        <taxon>Fabaceae</taxon>
        <taxon>Caesalpinioideae</taxon>
        <taxon>Cassia clade</taxon>
        <taxon>Senna</taxon>
    </lineage>
</organism>
<gene>
    <name evidence="1" type="ORF">G2W53_017912</name>
</gene>
<proteinExistence type="predicted"/>
<reference evidence="1" key="1">
    <citation type="submission" date="2020-09" db="EMBL/GenBank/DDBJ databases">
        <title>Genome-Enabled Discovery of Anthraquinone Biosynthesis in Senna tora.</title>
        <authorList>
            <person name="Kang S.-H."/>
            <person name="Pandey R.P."/>
            <person name="Lee C.-M."/>
            <person name="Sim J.-S."/>
            <person name="Jeong J.-T."/>
            <person name="Choi B.-S."/>
            <person name="Jung M."/>
            <person name="Ginzburg D."/>
            <person name="Zhao K."/>
            <person name="Won S.Y."/>
            <person name="Oh T.-J."/>
            <person name="Yu Y."/>
            <person name="Kim N.-H."/>
            <person name="Lee O.R."/>
            <person name="Lee T.-H."/>
            <person name="Bashyal P."/>
            <person name="Kim T.-S."/>
            <person name="Lee W.-H."/>
            <person name="Kawkins C."/>
            <person name="Kim C.-K."/>
            <person name="Kim J.S."/>
            <person name="Ahn B.O."/>
            <person name="Rhee S.Y."/>
            <person name="Sohng J.K."/>
        </authorList>
    </citation>
    <scope>NUCLEOTIDE SEQUENCE</scope>
    <source>
        <tissue evidence="1">Leaf</tissue>
    </source>
</reference>
<protein>
    <submittedName>
        <fullName evidence="1">Uncharacterized protein</fullName>
    </submittedName>
</protein>
<dbReference type="EMBL" id="JAAIUW010000006">
    <property type="protein sequence ID" value="KAF7826748.1"/>
    <property type="molecule type" value="Genomic_DNA"/>
</dbReference>
<evidence type="ECO:0000313" key="1">
    <source>
        <dbReference type="EMBL" id="KAF7826748.1"/>
    </source>
</evidence>
<keyword evidence="2" id="KW-1185">Reference proteome</keyword>
<dbReference type="AlphaFoldDB" id="A0A834TQY5"/>
<dbReference type="Proteomes" id="UP000634136">
    <property type="component" value="Unassembled WGS sequence"/>
</dbReference>
<evidence type="ECO:0000313" key="2">
    <source>
        <dbReference type="Proteomes" id="UP000634136"/>
    </source>
</evidence>
<name>A0A834TQY5_9FABA</name>
<accession>A0A834TQY5</accession>